<gene>
    <name evidence="2" type="ORF">SSX86_031118</name>
</gene>
<dbReference type="Gene3D" id="2.40.50.140">
    <property type="entry name" value="Nucleic acid-binding proteins"/>
    <property type="match status" value="2"/>
</dbReference>
<dbReference type="SUPFAM" id="SSF50249">
    <property type="entry name" value="Nucleic acid-binding proteins"/>
    <property type="match status" value="2"/>
</dbReference>
<dbReference type="EMBL" id="JBCNJP010004268">
    <property type="protein sequence ID" value="KAK9049913.1"/>
    <property type="molecule type" value="Genomic_DNA"/>
</dbReference>
<feature type="domain" description="Replication protein A 70 kDa DNA-binding subunit B/D first OB fold" evidence="1">
    <location>
        <begin position="12"/>
        <end position="102"/>
    </location>
</feature>
<organism evidence="2 3">
    <name type="scientific">Deinandra increscens subsp. villosa</name>
    <dbReference type="NCBI Taxonomy" id="3103831"/>
    <lineage>
        <taxon>Eukaryota</taxon>
        <taxon>Viridiplantae</taxon>
        <taxon>Streptophyta</taxon>
        <taxon>Embryophyta</taxon>
        <taxon>Tracheophyta</taxon>
        <taxon>Spermatophyta</taxon>
        <taxon>Magnoliopsida</taxon>
        <taxon>eudicotyledons</taxon>
        <taxon>Gunneridae</taxon>
        <taxon>Pentapetalae</taxon>
        <taxon>asterids</taxon>
        <taxon>campanulids</taxon>
        <taxon>Asterales</taxon>
        <taxon>Asteraceae</taxon>
        <taxon>Asteroideae</taxon>
        <taxon>Heliantheae alliance</taxon>
        <taxon>Madieae</taxon>
        <taxon>Madiinae</taxon>
        <taxon>Deinandra</taxon>
    </lineage>
</organism>
<reference evidence="2 3" key="1">
    <citation type="submission" date="2024-04" db="EMBL/GenBank/DDBJ databases">
        <title>The reference genome of an endangered Asteraceae, Deinandra increscens subsp. villosa, native to the Central Coast of California.</title>
        <authorList>
            <person name="Guilliams M."/>
            <person name="Hasenstab-Lehman K."/>
            <person name="Meyer R."/>
            <person name="Mcevoy S."/>
        </authorList>
    </citation>
    <scope>NUCLEOTIDE SEQUENCE [LARGE SCALE GENOMIC DNA]</scope>
    <source>
        <tissue evidence="2">Leaf</tissue>
    </source>
</reference>
<evidence type="ECO:0000313" key="2">
    <source>
        <dbReference type="EMBL" id="KAK9049913.1"/>
    </source>
</evidence>
<dbReference type="PANTHER" id="PTHR47165:SF4">
    <property type="entry name" value="OS03G0429900 PROTEIN"/>
    <property type="match status" value="1"/>
</dbReference>
<dbReference type="CDD" id="cd04480">
    <property type="entry name" value="RPA1_DBD_A_like"/>
    <property type="match status" value="1"/>
</dbReference>
<accession>A0AAP0CAG9</accession>
<dbReference type="InterPro" id="IPR012340">
    <property type="entry name" value="NA-bd_OB-fold"/>
</dbReference>
<sequence>MLNEFSKRDQFIKVKILRKWGQPNRKKPNENFSIKMIIMDEQGNRMQANVLKRWFWRFKQYLEENACLLIKNPSLGLNNAKYKYSDNLNKICLGSETYVKKCHDFEGPEHGFFFTSFRSIKDEEVSEFTTIDVIAHVVRFFTTDKTDNKLTMEFEDLEGNTVFLTLWNKYADQMKLYVSEHLDEMDFIVIIQLGRVKFYKGNPYVSNSFGDVVSRVFINSDIDAITKFKIQIRVQDVTGVVSLTLFDRDASKLIDKSAQDLLDIYGEASDSDSVNMSMSELPSLHQVANKDALSSTDDNLTLLSNVSQSINTAHLTVGKSSSITSRDSTLKRKLDDIFDVDESPMTSSSKFVAGFIPGKPNGDVDVKLLIPKVEK</sequence>
<comment type="caution">
    <text evidence="2">The sequence shown here is derived from an EMBL/GenBank/DDBJ whole genome shotgun (WGS) entry which is preliminary data.</text>
</comment>
<evidence type="ECO:0000313" key="3">
    <source>
        <dbReference type="Proteomes" id="UP001408789"/>
    </source>
</evidence>
<dbReference type="Proteomes" id="UP001408789">
    <property type="component" value="Unassembled WGS sequence"/>
</dbReference>
<dbReference type="Pfam" id="PF02721">
    <property type="entry name" value="DUF223"/>
    <property type="match status" value="1"/>
</dbReference>
<proteinExistence type="predicted"/>
<protein>
    <recommendedName>
        <fullName evidence="1">Replication protein A 70 kDa DNA-binding subunit B/D first OB fold domain-containing protein</fullName>
    </recommendedName>
</protein>
<dbReference type="InterPro" id="IPR003871">
    <property type="entry name" value="RFA1B/D_OB_1st"/>
</dbReference>
<dbReference type="AlphaFoldDB" id="A0AAP0CAG9"/>
<dbReference type="CDD" id="cd04481">
    <property type="entry name" value="RPA1_DBD_B_like"/>
    <property type="match status" value="1"/>
</dbReference>
<dbReference type="PANTHER" id="PTHR47165">
    <property type="entry name" value="OS03G0429900 PROTEIN"/>
    <property type="match status" value="1"/>
</dbReference>
<name>A0AAP0CAG9_9ASTR</name>
<keyword evidence="3" id="KW-1185">Reference proteome</keyword>
<evidence type="ECO:0000259" key="1">
    <source>
        <dbReference type="Pfam" id="PF02721"/>
    </source>
</evidence>